<dbReference type="Proteomes" id="UP000243342">
    <property type="component" value="Unassembled WGS sequence"/>
</dbReference>
<evidence type="ECO:0000256" key="5">
    <source>
        <dbReference type="ARBA" id="ARBA00023136"/>
    </source>
</evidence>
<feature type="transmembrane region" description="Helical" evidence="7">
    <location>
        <begin position="77"/>
        <end position="95"/>
    </location>
</feature>
<keyword evidence="5 7" id="KW-0472">Membrane</keyword>
<keyword evidence="4 7" id="KW-1133">Transmembrane helix</keyword>
<dbReference type="GO" id="GO:0017004">
    <property type="term" value="P:cytochrome complex assembly"/>
    <property type="evidence" value="ECO:0007669"/>
    <property type="project" value="UniProtKB-KW"/>
</dbReference>
<evidence type="ECO:0000313" key="10">
    <source>
        <dbReference type="Proteomes" id="UP000243342"/>
    </source>
</evidence>
<evidence type="ECO:0000256" key="3">
    <source>
        <dbReference type="ARBA" id="ARBA00022748"/>
    </source>
</evidence>
<protein>
    <submittedName>
        <fullName evidence="9">Cytochrome C biogenesis protein</fullName>
    </submittedName>
</protein>
<feature type="domain" description="ResB-like" evidence="8">
    <location>
        <begin position="75"/>
        <end position="563"/>
    </location>
</feature>
<evidence type="ECO:0000256" key="1">
    <source>
        <dbReference type="ARBA" id="ARBA00004141"/>
    </source>
</evidence>
<dbReference type="AlphaFoldDB" id="A0A1J7BK49"/>
<evidence type="ECO:0000256" key="4">
    <source>
        <dbReference type="ARBA" id="ARBA00022989"/>
    </source>
</evidence>
<keyword evidence="10" id="KW-1185">Reference proteome</keyword>
<dbReference type="GO" id="GO:0016020">
    <property type="term" value="C:membrane"/>
    <property type="evidence" value="ECO:0007669"/>
    <property type="project" value="UniProtKB-SubCell"/>
</dbReference>
<comment type="subcellular location">
    <subcellularLocation>
        <location evidence="1">Membrane</location>
        <topology evidence="1">Multi-pass membrane protein</topology>
    </subcellularLocation>
</comment>
<sequence length="578" mass="62167">MSRDSLSPDTGAGTEDANTAVESASEERELAAARRLSSAPEDGVGHVGGPSPEITQPSLGPLGWLRWFWRQLTSMRVALLLLFLLSLAAIPGSMIPQETQSPARVAQFHTDHTKLAPIYDKLDMFHVFSSWWFAAIYILLFVSLAGCILPRSWQFAQALRARPPRAPRRLDRMPAHLSWTTSAEDAETALALGRKVLGARRFRLSAPGAEGAAADSVAAEKGYLREAGNLVFHIALFGLLFAVASGSLWGATGTKLMPVGSGFANTLTQYDDFNHGPLYTVDDLGDFSLTLNSFTAKFAQSGPERGTATEFKARVTYRENGTGKPHGAVIQVNDPLDINGEKVFLVSHGYSPRVTVRDAHGNVVYRGASAFLPYDNNLSSKGVFKIPDGYRNKAGKKEQIGLEGIFLPTFAGASMQTGMASAFPAMENPALLLTAYHGDLNMDGGIPQSVYQLDHTYLKQYQGANKQPLAQKLGIGDTMKLPNGEGSITLDGVDQWASFTISHNPGTGLALWSAVAAILGLMGSLFVQRRRVWVRARDNADGTVSVEVAGLGRSESARIGGEVADVAKQLQKALPPRA</sequence>
<evidence type="ECO:0000259" key="8">
    <source>
        <dbReference type="Pfam" id="PF05140"/>
    </source>
</evidence>
<feature type="region of interest" description="Disordered" evidence="6">
    <location>
        <begin position="1"/>
        <end position="52"/>
    </location>
</feature>
<gene>
    <name evidence="9" type="ORF">BIV57_02595</name>
</gene>
<feature type="transmembrane region" description="Helical" evidence="7">
    <location>
        <begin position="230"/>
        <end position="251"/>
    </location>
</feature>
<comment type="caution">
    <text evidence="9">The sequence shown here is derived from an EMBL/GenBank/DDBJ whole genome shotgun (WGS) entry which is preliminary data.</text>
</comment>
<dbReference type="RefSeq" id="WP_071654982.1">
    <property type="nucleotide sequence ID" value="NZ_MLCF01000008.1"/>
</dbReference>
<reference evidence="9 10" key="1">
    <citation type="submission" date="2016-10" db="EMBL/GenBank/DDBJ databases">
        <title>Genome sequence of Streptomyces gilvigriseus MUSC 26.</title>
        <authorList>
            <person name="Lee L.-H."/>
            <person name="Ser H.-L."/>
        </authorList>
    </citation>
    <scope>NUCLEOTIDE SEQUENCE [LARGE SCALE GENOMIC DNA]</scope>
    <source>
        <strain evidence="9 10">MUSC 26</strain>
    </source>
</reference>
<evidence type="ECO:0000313" key="9">
    <source>
        <dbReference type="EMBL" id="OIV39014.1"/>
    </source>
</evidence>
<dbReference type="PANTHER" id="PTHR31566:SF0">
    <property type="entry name" value="CYTOCHROME C BIOGENESIS PROTEIN CCS1, CHLOROPLASTIC"/>
    <property type="match status" value="1"/>
</dbReference>
<dbReference type="EMBL" id="MLCF01000008">
    <property type="protein sequence ID" value="OIV39014.1"/>
    <property type="molecule type" value="Genomic_DNA"/>
</dbReference>
<organism evidence="9 10">
    <name type="scientific">Mangrovactinospora gilvigrisea</name>
    <dbReference type="NCBI Taxonomy" id="1428644"/>
    <lineage>
        <taxon>Bacteria</taxon>
        <taxon>Bacillati</taxon>
        <taxon>Actinomycetota</taxon>
        <taxon>Actinomycetes</taxon>
        <taxon>Kitasatosporales</taxon>
        <taxon>Streptomycetaceae</taxon>
        <taxon>Mangrovactinospora</taxon>
    </lineage>
</organism>
<keyword evidence="3" id="KW-0201">Cytochrome c-type biogenesis</keyword>
<feature type="transmembrane region" description="Helical" evidence="7">
    <location>
        <begin position="131"/>
        <end position="150"/>
    </location>
</feature>
<evidence type="ECO:0000256" key="7">
    <source>
        <dbReference type="SAM" id="Phobius"/>
    </source>
</evidence>
<dbReference type="InterPro" id="IPR007816">
    <property type="entry name" value="ResB-like_domain"/>
</dbReference>
<feature type="transmembrane region" description="Helical" evidence="7">
    <location>
        <begin position="509"/>
        <end position="527"/>
    </location>
</feature>
<proteinExistence type="predicted"/>
<name>A0A1J7BK49_9ACTN</name>
<dbReference type="PANTHER" id="PTHR31566">
    <property type="entry name" value="CYTOCHROME C BIOGENESIS PROTEIN CCS1, CHLOROPLASTIC"/>
    <property type="match status" value="1"/>
</dbReference>
<keyword evidence="2 7" id="KW-0812">Transmembrane</keyword>
<dbReference type="STRING" id="1428644.BIV57_02595"/>
<evidence type="ECO:0000256" key="2">
    <source>
        <dbReference type="ARBA" id="ARBA00022692"/>
    </source>
</evidence>
<evidence type="ECO:0000256" key="6">
    <source>
        <dbReference type="SAM" id="MobiDB-lite"/>
    </source>
</evidence>
<dbReference type="InterPro" id="IPR023494">
    <property type="entry name" value="Cyt_c_bgen_Ccs1/CcsB/ResB"/>
</dbReference>
<dbReference type="OrthoDB" id="3949537at2"/>
<accession>A0A1J7BK49</accession>
<dbReference type="Pfam" id="PF05140">
    <property type="entry name" value="ResB"/>
    <property type="match status" value="1"/>
</dbReference>